<keyword evidence="3" id="KW-0804">Transcription</keyword>
<gene>
    <name evidence="6" type="ORF">CP985_02270</name>
</gene>
<keyword evidence="2 4" id="KW-0238">DNA-binding</keyword>
<keyword evidence="1" id="KW-0805">Transcription regulation</keyword>
<dbReference type="Gene3D" id="1.10.10.60">
    <property type="entry name" value="Homeodomain-like"/>
    <property type="match status" value="1"/>
</dbReference>
<reference evidence="6 7" key="1">
    <citation type="submission" date="2017-09" db="EMBL/GenBank/DDBJ databases">
        <title>Genomics of the genus Arcobacter.</title>
        <authorList>
            <person name="Perez-Cataluna A."/>
            <person name="Figueras M.J."/>
            <person name="Salas-Masso N."/>
        </authorList>
    </citation>
    <scope>NUCLEOTIDE SEQUENCE [LARGE SCALE GENOMIC DNA]</scope>
    <source>
        <strain evidence="6 7">CECT 7386</strain>
    </source>
</reference>
<protein>
    <submittedName>
        <fullName evidence="6">TetR family transcriptional regulator</fullName>
    </submittedName>
</protein>
<keyword evidence="7" id="KW-1185">Reference proteome</keyword>
<dbReference type="SUPFAM" id="SSF46689">
    <property type="entry name" value="Homeodomain-like"/>
    <property type="match status" value="1"/>
</dbReference>
<evidence type="ECO:0000313" key="7">
    <source>
        <dbReference type="Proteomes" id="UP000290092"/>
    </source>
</evidence>
<evidence type="ECO:0000256" key="4">
    <source>
        <dbReference type="PROSITE-ProRule" id="PRU00335"/>
    </source>
</evidence>
<dbReference type="EMBL" id="NXID01000005">
    <property type="protein sequence ID" value="RXK16587.1"/>
    <property type="molecule type" value="Genomic_DNA"/>
</dbReference>
<dbReference type="InterPro" id="IPR001647">
    <property type="entry name" value="HTH_TetR"/>
</dbReference>
<sequence>MPKIVNFDEKIDFICEKAYEEFIKNGVNNFSLNKFIESLNMSKGQFYYYFKTKEELIFEVIDKKSEKFFIDTEKEINEAQTFSEKLLALFSFYLVLSDPENKSFDKLMKDTFYMYLNVENEFIKEKNAECYDYLFSVTNEIFDDMIAKKVLKENAKNFIPSLIATADGMYLQSMILENYDLKKNLIDYIKMLEDLLKR</sequence>
<dbReference type="InterPro" id="IPR009057">
    <property type="entry name" value="Homeodomain-like_sf"/>
</dbReference>
<feature type="domain" description="HTH tetR-type" evidence="5">
    <location>
        <begin position="8"/>
        <end position="68"/>
    </location>
</feature>
<dbReference type="AlphaFoldDB" id="A0AAX2AJQ0"/>
<dbReference type="KEGG" id="amyt:AMYT_0943"/>
<organism evidence="6 7">
    <name type="scientific">Malaciobacter mytili LMG 24559</name>
    <dbReference type="NCBI Taxonomy" id="1032238"/>
    <lineage>
        <taxon>Bacteria</taxon>
        <taxon>Pseudomonadati</taxon>
        <taxon>Campylobacterota</taxon>
        <taxon>Epsilonproteobacteria</taxon>
        <taxon>Campylobacterales</taxon>
        <taxon>Arcobacteraceae</taxon>
        <taxon>Malaciobacter</taxon>
    </lineage>
</organism>
<evidence type="ECO:0000259" key="5">
    <source>
        <dbReference type="PROSITE" id="PS50977"/>
    </source>
</evidence>
<dbReference type="PANTHER" id="PTHR47506:SF1">
    <property type="entry name" value="HTH-TYPE TRANSCRIPTIONAL REGULATOR YJDC"/>
    <property type="match status" value="1"/>
</dbReference>
<proteinExistence type="predicted"/>
<feature type="DNA-binding region" description="H-T-H motif" evidence="4">
    <location>
        <begin position="31"/>
        <end position="50"/>
    </location>
</feature>
<dbReference type="GO" id="GO:0003677">
    <property type="term" value="F:DNA binding"/>
    <property type="evidence" value="ECO:0007669"/>
    <property type="project" value="UniProtKB-UniRule"/>
</dbReference>
<evidence type="ECO:0000256" key="2">
    <source>
        <dbReference type="ARBA" id="ARBA00023125"/>
    </source>
</evidence>
<dbReference type="Pfam" id="PF00440">
    <property type="entry name" value="TetR_N"/>
    <property type="match status" value="1"/>
</dbReference>
<evidence type="ECO:0000313" key="6">
    <source>
        <dbReference type="EMBL" id="RXK16587.1"/>
    </source>
</evidence>
<dbReference type="RefSeq" id="WP_114841400.1">
    <property type="nucleotide sequence ID" value="NZ_CP031219.1"/>
</dbReference>
<dbReference type="PROSITE" id="PS50977">
    <property type="entry name" value="HTH_TETR_2"/>
    <property type="match status" value="1"/>
</dbReference>
<dbReference type="Proteomes" id="UP000290092">
    <property type="component" value="Unassembled WGS sequence"/>
</dbReference>
<evidence type="ECO:0000256" key="1">
    <source>
        <dbReference type="ARBA" id="ARBA00023015"/>
    </source>
</evidence>
<accession>A0AAX2AJQ0</accession>
<evidence type="ECO:0000256" key="3">
    <source>
        <dbReference type="ARBA" id="ARBA00023163"/>
    </source>
</evidence>
<comment type="caution">
    <text evidence="6">The sequence shown here is derived from an EMBL/GenBank/DDBJ whole genome shotgun (WGS) entry which is preliminary data.</text>
</comment>
<dbReference type="Gene3D" id="1.10.357.10">
    <property type="entry name" value="Tetracycline Repressor, domain 2"/>
    <property type="match status" value="1"/>
</dbReference>
<dbReference type="PANTHER" id="PTHR47506">
    <property type="entry name" value="TRANSCRIPTIONAL REGULATORY PROTEIN"/>
    <property type="match status" value="1"/>
</dbReference>
<name>A0AAX2AJQ0_9BACT</name>